<keyword evidence="13" id="KW-1185">Reference proteome</keyword>
<dbReference type="EMBL" id="JAANQT010000643">
    <property type="protein sequence ID" value="KAG1309403.1"/>
    <property type="molecule type" value="Genomic_DNA"/>
</dbReference>
<organism evidence="12 13">
    <name type="scientific">Rhizopus oryzae</name>
    <name type="common">Mucormycosis agent</name>
    <name type="synonym">Rhizopus arrhizus var. delemar</name>
    <dbReference type="NCBI Taxonomy" id="64495"/>
    <lineage>
        <taxon>Eukaryota</taxon>
        <taxon>Fungi</taxon>
        <taxon>Fungi incertae sedis</taxon>
        <taxon>Mucoromycota</taxon>
        <taxon>Mucoromycotina</taxon>
        <taxon>Mucoromycetes</taxon>
        <taxon>Mucorales</taxon>
        <taxon>Mucorineae</taxon>
        <taxon>Rhizopodaceae</taxon>
        <taxon>Rhizopus</taxon>
    </lineage>
</organism>
<dbReference type="PANTHER" id="PTHR13063">
    <property type="entry name" value="ENOS INTERACTING PROTEIN"/>
    <property type="match status" value="1"/>
</dbReference>
<dbReference type="InterPro" id="IPR013083">
    <property type="entry name" value="Znf_RING/FYVE/PHD"/>
</dbReference>
<dbReference type="PROSITE" id="PS50089">
    <property type="entry name" value="ZF_RING_2"/>
    <property type="match status" value="1"/>
</dbReference>
<comment type="caution">
    <text evidence="12">The sequence shown here is derived from an EMBL/GenBank/DDBJ whole genome shotgun (WGS) entry which is preliminary data.</text>
</comment>
<evidence type="ECO:0000256" key="7">
    <source>
        <dbReference type="PIRNR" id="PIRNR023577"/>
    </source>
</evidence>
<comment type="similarity">
    <text evidence="2 7">Belongs to the NOSIP family.</text>
</comment>
<evidence type="ECO:0000313" key="12">
    <source>
        <dbReference type="EMBL" id="KAG1309403.1"/>
    </source>
</evidence>
<evidence type="ECO:0000259" key="11">
    <source>
        <dbReference type="PROSITE" id="PS50089"/>
    </source>
</evidence>
<dbReference type="InterPro" id="IPR031790">
    <property type="entry name" value="Znf-NOSIP"/>
</dbReference>
<feature type="compositionally biased region" description="Basic and acidic residues" evidence="10">
    <location>
        <begin position="126"/>
        <end position="144"/>
    </location>
</feature>
<evidence type="ECO:0000256" key="8">
    <source>
        <dbReference type="PROSITE-ProRule" id="PRU00175"/>
    </source>
</evidence>
<proteinExistence type="inferred from homology"/>
<dbReference type="GO" id="GO:0061630">
    <property type="term" value="F:ubiquitin protein ligase activity"/>
    <property type="evidence" value="ECO:0007669"/>
    <property type="project" value="InterPro"/>
</dbReference>
<keyword evidence="6 7" id="KW-0539">Nucleus</keyword>
<evidence type="ECO:0000256" key="6">
    <source>
        <dbReference type="ARBA" id="ARBA00023242"/>
    </source>
</evidence>
<comment type="subcellular location">
    <subcellularLocation>
        <location evidence="1 7">Nucleus</location>
    </subcellularLocation>
</comment>
<gene>
    <name evidence="12" type="ORF">G6F64_005337</name>
</gene>
<name>A0A9P6XAS9_RHIOR</name>
<evidence type="ECO:0000256" key="9">
    <source>
        <dbReference type="SAM" id="Coils"/>
    </source>
</evidence>
<dbReference type="GO" id="GO:0005634">
    <property type="term" value="C:nucleus"/>
    <property type="evidence" value="ECO:0007669"/>
    <property type="project" value="UniProtKB-SubCell"/>
</dbReference>
<dbReference type="PIRSF" id="PIRSF023577">
    <property type="entry name" value="ENOS_interacting"/>
    <property type="match status" value="1"/>
</dbReference>
<keyword evidence="5" id="KW-0862">Zinc</keyword>
<dbReference type="InterPro" id="IPR017907">
    <property type="entry name" value="Znf_RING_CS"/>
</dbReference>
<dbReference type="PROSITE" id="PS00518">
    <property type="entry name" value="ZF_RING_1"/>
    <property type="match status" value="1"/>
</dbReference>
<dbReference type="Pfam" id="PF15906">
    <property type="entry name" value="zf-NOSIP"/>
    <property type="match status" value="1"/>
</dbReference>
<accession>A0A9P6XAS9</accession>
<dbReference type="SUPFAM" id="SSF57850">
    <property type="entry name" value="RING/U-box"/>
    <property type="match status" value="2"/>
</dbReference>
<evidence type="ECO:0000313" key="13">
    <source>
        <dbReference type="Proteomes" id="UP000716291"/>
    </source>
</evidence>
<evidence type="ECO:0000256" key="2">
    <source>
        <dbReference type="ARBA" id="ARBA00008126"/>
    </source>
</evidence>
<dbReference type="InterPro" id="IPR001841">
    <property type="entry name" value="Znf_RING"/>
</dbReference>
<dbReference type="AlphaFoldDB" id="A0A9P6XAS9"/>
<dbReference type="PANTHER" id="PTHR13063:SF10">
    <property type="entry name" value="NITRIC OXIDE SYNTHASE-INTERACTING PROTEIN"/>
    <property type="match status" value="1"/>
</dbReference>
<keyword evidence="4 8" id="KW-0863">Zinc-finger</keyword>
<dbReference type="GO" id="GO:0008270">
    <property type="term" value="F:zinc ion binding"/>
    <property type="evidence" value="ECO:0007669"/>
    <property type="project" value="UniProtKB-KW"/>
</dbReference>
<dbReference type="OrthoDB" id="116827at2759"/>
<evidence type="ECO:0000256" key="4">
    <source>
        <dbReference type="ARBA" id="ARBA00022771"/>
    </source>
</evidence>
<evidence type="ECO:0000256" key="1">
    <source>
        <dbReference type="ARBA" id="ARBA00004123"/>
    </source>
</evidence>
<evidence type="ECO:0000256" key="10">
    <source>
        <dbReference type="SAM" id="MobiDB-lite"/>
    </source>
</evidence>
<sequence>MPRHSKNNTASSVFTYHEAHKLDYGTKRQRLGRDSFRNYNACFLCLQTARDPVCCAEGHIACRECMYENILQQREAIKLEQQQTEQKLQELNNKKEMEEEEAKRALLNEFDKTQNSMLGNRHHTNSKNEQDVDKPKSDKSEHDSISSNNSSGKKRKFEFTEEDIRSVAEKDIERTSLQLKVEKEEAAKPKIASFWVVMLEVRPSLTPAADNSLLKPVKTQVLCHAIEKAHPLSMKSLIDVKFQNEGNDKDKNVCPACLKSLTNTSKLSIMRTCGHIICNTCVDMFVKKPKKCYVCEKKVKSKDIVDMTPEGTGFASSSTKAVAEKYTLAFQ</sequence>
<evidence type="ECO:0000256" key="5">
    <source>
        <dbReference type="ARBA" id="ARBA00022833"/>
    </source>
</evidence>
<reference evidence="12" key="1">
    <citation type="journal article" date="2020" name="Microb. Genom.">
        <title>Genetic diversity of clinical and environmental Mucorales isolates obtained from an investigation of mucormycosis cases among solid organ transplant recipients.</title>
        <authorList>
            <person name="Nguyen M.H."/>
            <person name="Kaul D."/>
            <person name="Muto C."/>
            <person name="Cheng S.J."/>
            <person name="Richter R.A."/>
            <person name="Bruno V.M."/>
            <person name="Liu G."/>
            <person name="Beyhan S."/>
            <person name="Sundermann A.J."/>
            <person name="Mounaud S."/>
            <person name="Pasculle A.W."/>
            <person name="Nierman W.C."/>
            <person name="Driscoll E."/>
            <person name="Cumbie R."/>
            <person name="Clancy C.J."/>
            <person name="Dupont C.L."/>
        </authorList>
    </citation>
    <scope>NUCLEOTIDE SEQUENCE</scope>
    <source>
        <strain evidence="12">GL11</strain>
    </source>
</reference>
<dbReference type="Gene3D" id="3.30.40.10">
    <property type="entry name" value="Zinc/RING finger domain, C3HC4 (zinc finger)"/>
    <property type="match status" value="2"/>
</dbReference>
<dbReference type="InterPro" id="IPR016818">
    <property type="entry name" value="NOSIP"/>
</dbReference>
<feature type="region of interest" description="Disordered" evidence="10">
    <location>
        <begin position="111"/>
        <end position="156"/>
    </location>
</feature>
<protein>
    <recommendedName>
        <fullName evidence="11">RING-type domain-containing protein</fullName>
    </recommendedName>
</protein>
<evidence type="ECO:0000256" key="3">
    <source>
        <dbReference type="ARBA" id="ARBA00022723"/>
    </source>
</evidence>
<feature type="domain" description="RING-type" evidence="11">
    <location>
        <begin position="254"/>
        <end position="296"/>
    </location>
</feature>
<keyword evidence="3" id="KW-0479">Metal-binding</keyword>
<dbReference type="Proteomes" id="UP000716291">
    <property type="component" value="Unassembled WGS sequence"/>
</dbReference>
<keyword evidence="9" id="KW-0175">Coiled coil</keyword>
<feature type="coiled-coil region" evidence="9">
    <location>
        <begin position="67"/>
        <end position="108"/>
    </location>
</feature>